<dbReference type="EMBL" id="HBGD01004817">
    <property type="protein sequence ID" value="CAD9080769.1"/>
    <property type="molecule type" value="Transcribed_RNA"/>
</dbReference>
<gene>
    <name evidence="2" type="ORF">PCOS0759_LOCUS4009</name>
</gene>
<evidence type="ECO:0000256" key="1">
    <source>
        <dbReference type="SAM" id="MobiDB-lite"/>
    </source>
</evidence>
<reference evidence="2" key="1">
    <citation type="submission" date="2021-01" db="EMBL/GenBank/DDBJ databases">
        <authorList>
            <person name="Corre E."/>
            <person name="Pelletier E."/>
            <person name="Niang G."/>
            <person name="Scheremetjew M."/>
            <person name="Finn R."/>
            <person name="Kale V."/>
            <person name="Holt S."/>
            <person name="Cochrane G."/>
            <person name="Meng A."/>
            <person name="Brown T."/>
            <person name="Cohen L."/>
        </authorList>
    </citation>
    <scope>NUCLEOTIDE SEQUENCE</scope>
    <source>
        <strain evidence="2">WS</strain>
    </source>
</reference>
<feature type="region of interest" description="Disordered" evidence="1">
    <location>
        <begin position="129"/>
        <end position="158"/>
    </location>
</feature>
<dbReference type="AlphaFoldDB" id="A0A7S1KPT7"/>
<feature type="compositionally biased region" description="Polar residues" evidence="1">
    <location>
        <begin position="232"/>
        <end position="245"/>
    </location>
</feature>
<proteinExistence type="predicted"/>
<feature type="compositionally biased region" description="Low complexity" evidence="1">
    <location>
        <begin position="220"/>
        <end position="231"/>
    </location>
</feature>
<feature type="region of interest" description="Disordered" evidence="1">
    <location>
        <begin position="53"/>
        <end position="88"/>
    </location>
</feature>
<evidence type="ECO:0000313" key="2">
    <source>
        <dbReference type="EMBL" id="CAD9080769.1"/>
    </source>
</evidence>
<feature type="compositionally biased region" description="Polar residues" evidence="1">
    <location>
        <begin position="129"/>
        <end position="150"/>
    </location>
</feature>
<sequence>MSHFDPFIDDEDMMLDEDYIFSDEDRQHQVNEFIYPAESNADAFHYHFTDPHQQQTTVAPPHSQPGAGGMDSFAGLDTPLGTSPSSDPFGMLQNTSSYMNQNQGRTDFVDPLAHSGMDVDSENAFGAPQQLQHSGGVQSSFFSSEPQPIFSSGVGDMNDTLMESSQSIFGGSGFGQQQVFPSLHAQMMHQQQNMHAQQHFQQQQQQHTIHPSTSTMQHASSPLPQQQQNPSTEQAPQSPQQHQMPSISVIQSTTLGGRTFDVLCAAVGPSAKNRKGKNNLFTEDDTLFLPMIKKDKNIRFKIRLNPISALCQATSTRFIRESTFAHNPGVLYVQHFSMAYRSGKRKKWNTIPPEKWNVKEISSPGIERSANGATFVCFELNFPNSQREMGVTTNKNLYRFQFLLSFKPNDNSPVRLSSVYFIYKIDSNGKKQKAVVNQLSTTSVNNDSFVYEITDADNNLSTISFDELFHIHFSESLEQGIFNVA</sequence>
<dbReference type="SUPFAM" id="SSF81995">
    <property type="entry name" value="beta-sandwich domain of Sec23/24"/>
    <property type="match status" value="1"/>
</dbReference>
<protein>
    <submittedName>
        <fullName evidence="2">Uncharacterized protein</fullName>
    </submittedName>
</protein>
<feature type="region of interest" description="Disordered" evidence="1">
    <location>
        <begin position="188"/>
        <end position="245"/>
    </location>
</feature>
<accession>A0A7S1KPT7</accession>
<organism evidence="2">
    <name type="scientific">Percolomonas cosmopolitus</name>
    <dbReference type="NCBI Taxonomy" id="63605"/>
    <lineage>
        <taxon>Eukaryota</taxon>
        <taxon>Discoba</taxon>
        <taxon>Heterolobosea</taxon>
        <taxon>Tetramitia</taxon>
        <taxon>Eutetramitia</taxon>
        <taxon>Percolomonadidae</taxon>
        <taxon>Percolomonas</taxon>
    </lineage>
</organism>
<feature type="compositionally biased region" description="Low complexity" evidence="1">
    <location>
        <begin position="188"/>
        <end position="207"/>
    </location>
</feature>
<feature type="compositionally biased region" description="Polar residues" evidence="1">
    <location>
        <begin position="208"/>
        <end position="219"/>
    </location>
</feature>
<name>A0A7S1KPT7_9EUKA</name>